<evidence type="ECO:0000256" key="12">
    <source>
        <dbReference type="SAM" id="Phobius"/>
    </source>
</evidence>
<dbReference type="InterPro" id="IPR023346">
    <property type="entry name" value="Lysozyme-like_dom_sf"/>
</dbReference>
<dbReference type="GO" id="GO:0006508">
    <property type="term" value="P:proteolysis"/>
    <property type="evidence" value="ECO:0007669"/>
    <property type="project" value="UniProtKB-KW"/>
</dbReference>
<dbReference type="InterPro" id="IPR050396">
    <property type="entry name" value="Glycosyltr_51/Transpeptidase"/>
</dbReference>
<sequence>MKRHFKKYKYYWIGGIVVLLVAYSLILPSKLFSDPYSTVLTAADGQLLSASVAPDGQWRFPALDSVPDKYATAVTYFEDESFYWHPGVNPFSMVRATWQNINAGHVVSGGSTITMQVMRLSRKDKPRSIWEKVIEMVLATRLELKYSKEEILAIYASHAPYGGNVVGLRAATWRYFNREPDELSWGEAALLAVLPNSPALIHPGRNRDDLEGKRNRLLQKLRDGGIIDELTCSLAMAEPIPEEPLPLPQKAPHLLTRAINDGKAQQNLNTTINTGLQNRVSQILQTHYRHLKGNEVHNAAALVADVRTGQVLAYVGNVSMAGASHDSQVDVINAPRSTGSILKPFLYAAMMDEGQLLPKMLVPDVPVFFSGFAPKNFSKTYDGAVPADRALARSLNVPAVQLLRQYRYEKFHSLLKELGMTTLTHSPDHYGLSLALGGAEGTLWDISGMYAGLSRTLGNFYEHTDSYKYATNNFMPLTYIEEQREGKRTKSGELSAASIYHTLTAMLEVYRPVDEGPWQLFESSQKIAWKTGTSFGYRDAWAVGTTADYVVGVWVGNADGEGRPGLTGVEAAAPIMFDIFDLLPKTEWFKAPSSEMVTLPICRVSGYQASEACPVVDQVEVLSAGQNLSPCPFHHRIHLDHNGYRVNSNCESVNNMEHVSWFVLPPVQEYYYRSNNPSYKKLPPFRSDCVAEEGGRQAMEIIYPKANAEIFIPREIDSRPGSAVLEVAHRRPETTIYWHLNDQYLGETKRIHQMSINPGAGDYTLTIVDEAGETLTRHFKVISE</sequence>
<keyword evidence="17" id="KW-1185">Reference proteome</keyword>
<comment type="catalytic activity">
    <reaction evidence="11">
        <text>[GlcNAc-(1-&gt;4)-Mur2Ac(oyl-L-Ala-gamma-D-Glu-L-Lys-D-Ala-D-Ala)](n)-di-trans,octa-cis-undecaprenyl diphosphate + beta-D-GlcNAc-(1-&gt;4)-Mur2Ac(oyl-L-Ala-gamma-D-Glu-L-Lys-D-Ala-D-Ala)-di-trans,octa-cis-undecaprenyl diphosphate = [GlcNAc-(1-&gt;4)-Mur2Ac(oyl-L-Ala-gamma-D-Glu-L-Lys-D-Ala-D-Ala)](n+1)-di-trans,octa-cis-undecaprenyl diphosphate + di-trans,octa-cis-undecaprenyl diphosphate + H(+)</text>
        <dbReference type="Rhea" id="RHEA:23708"/>
        <dbReference type="Rhea" id="RHEA-COMP:9602"/>
        <dbReference type="Rhea" id="RHEA-COMP:9603"/>
        <dbReference type="ChEBI" id="CHEBI:15378"/>
        <dbReference type="ChEBI" id="CHEBI:58405"/>
        <dbReference type="ChEBI" id="CHEBI:60033"/>
        <dbReference type="ChEBI" id="CHEBI:78435"/>
        <dbReference type="EC" id="2.4.99.28"/>
    </reaction>
</comment>
<dbReference type="PANTHER" id="PTHR32282">
    <property type="entry name" value="BINDING PROTEIN TRANSPEPTIDASE, PUTATIVE-RELATED"/>
    <property type="match status" value="1"/>
</dbReference>
<dbReference type="InterPro" id="IPR036950">
    <property type="entry name" value="PBP_transglycosylase"/>
</dbReference>
<evidence type="ECO:0000313" key="16">
    <source>
        <dbReference type="EMBL" id="MBL3656257.1"/>
    </source>
</evidence>
<dbReference type="InterPro" id="IPR009647">
    <property type="entry name" value="PBP_C"/>
</dbReference>
<dbReference type="Pfam" id="PF00905">
    <property type="entry name" value="Transpeptidase"/>
    <property type="match status" value="1"/>
</dbReference>
<evidence type="ECO:0000256" key="2">
    <source>
        <dbReference type="ARBA" id="ARBA00007090"/>
    </source>
</evidence>
<evidence type="ECO:0000256" key="8">
    <source>
        <dbReference type="ARBA" id="ARBA00022801"/>
    </source>
</evidence>
<dbReference type="InterPro" id="IPR011815">
    <property type="entry name" value="PBP_1c"/>
</dbReference>
<keyword evidence="4" id="KW-0121">Carboxypeptidase</keyword>
<feature type="domain" description="Glycosyl transferase family 51" evidence="14">
    <location>
        <begin position="60"/>
        <end position="221"/>
    </location>
</feature>
<protein>
    <recommendedName>
        <fullName evidence="10">peptidoglycan glycosyltransferase</fullName>
        <ecNumber evidence="10">2.4.99.28</ecNumber>
    </recommendedName>
</protein>
<evidence type="ECO:0000256" key="6">
    <source>
        <dbReference type="ARBA" id="ARBA00022676"/>
    </source>
</evidence>
<evidence type="ECO:0000256" key="3">
    <source>
        <dbReference type="ARBA" id="ARBA00007739"/>
    </source>
</evidence>
<dbReference type="SUPFAM" id="SSF53955">
    <property type="entry name" value="Lysozyme-like"/>
    <property type="match status" value="1"/>
</dbReference>
<evidence type="ECO:0000256" key="10">
    <source>
        <dbReference type="ARBA" id="ARBA00044770"/>
    </source>
</evidence>
<dbReference type="Pfam" id="PF06832">
    <property type="entry name" value="BiPBP_C"/>
    <property type="match status" value="1"/>
</dbReference>
<evidence type="ECO:0000256" key="7">
    <source>
        <dbReference type="ARBA" id="ARBA00022679"/>
    </source>
</evidence>
<name>A0A937F745_9BACT</name>
<reference evidence="16" key="1">
    <citation type="submission" date="2021-01" db="EMBL/GenBank/DDBJ databases">
        <title>Fulvivirga kasyanovii gen. nov., sp nov., a novel member of the phylum Bacteroidetes isolated from seawater in a mussel farm.</title>
        <authorList>
            <person name="Zhao L.-H."/>
            <person name="Wang Z.-J."/>
        </authorList>
    </citation>
    <scope>NUCLEOTIDE SEQUENCE</scope>
    <source>
        <strain evidence="16">2943</strain>
    </source>
</reference>
<keyword evidence="9" id="KW-0511">Multifunctional enzyme</keyword>
<dbReference type="Proteomes" id="UP000659388">
    <property type="component" value="Unassembled WGS sequence"/>
</dbReference>
<organism evidence="16 17">
    <name type="scientific">Fulvivirga sediminis</name>
    <dbReference type="NCBI Taxonomy" id="2803949"/>
    <lineage>
        <taxon>Bacteria</taxon>
        <taxon>Pseudomonadati</taxon>
        <taxon>Bacteroidota</taxon>
        <taxon>Cytophagia</taxon>
        <taxon>Cytophagales</taxon>
        <taxon>Fulvivirgaceae</taxon>
        <taxon>Fulvivirga</taxon>
    </lineage>
</organism>
<keyword evidence="8" id="KW-0378">Hydrolase</keyword>
<dbReference type="NCBIfam" id="TIGR02073">
    <property type="entry name" value="PBP_1c"/>
    <property type="match status" value="1"/>
</dbReference>
<dbReference type="GO" id="GO:0008658">
    <property type="term" value="F:penicillin binding"/>
    <property type="evidence" value="ECO:0007669"/>
    <property type="project" value="InterPro"/>
</dbReference>
<feature type="domain" description="Penicillin-binding protein transpeptidase" evidence="13">
    <location>
        <begin position="300"/>
        <end position="555"/>
    </location>
</feature>
<feature type="domain" description="Penicillin-binding C-terminal" evidence="15">
    <location>
        <begin position="695"/>
        <end position="776"/>
    </location>
</feature>
<evidence type="ECO:0000256" key="1">
    <source>
        <dbReference type="ARBA" id="ARBA00004752"/>
    </source>
</evidence>
<dbReference type="Gene3D" id="3.40.710.10">
    <property type="entry name" value="DD-peptidase/beta-lactamase superfamily"/>
    <property type="match status" value="1"/>
</dbReference>
<evidence type="ECO:0000259" key="13">
    <source>
        <dbReference type="Pfam" id="PF00905"/>
    </source>
</evidence>
<accession>A0A937F745</accession>
<dbReference type="GO" id="GO:0008955">
    <property type="term" value="F:peptidoglycan glycosyltransferase activity"/>
    <property type="evidence" value="ECO:0007669"/>
    <property type="project" value="UniProtKB-EC"/>
</dbReference>
<dbReference type="InterPro" id="IPR001460">
    <property type="entry name" value="PCN-bd_Tpept"/>
</dbReference>
<keyword evidence="12" id="KW-0812">Transmembrane</keyword>
<dbReference type="GO" id="GO:0004180">
    <property type="term" value="F:carboxypeptidase activity"/>
    <property type="evidence" value="ECO:0007669"/>
    <property type="project" value="UniProtKB-KW"/>
</dbReference>
<dbReference type="AlphaFoldDB" id="A0A937F745"/>
<feature type="transmembrane region" description="Helical" evidence="12">
    <location>
        <begin position="12"/>
        <end position="32"/>
    </location>
</feature>
<keyword evidence="7" id="KW-0808">Transferase</keyword>
<dbReference type="GO" id="GO:0009252">
    <property type="term" value="P:peptidoglycan biosynthetic process"/>
    <property type="evidence" value="ECO:0007669"/>
    <property type="project" value="InterPro"/>
</dbReference>
<gene>
    <name evidence="16" type="primary">pbpC</name>
    <name evidence="16" type="ORF">JL102_08960</name>
</gene>
<proteinExistence type="inferred from homology"/>
<dbReference type="EC" id="2.4.99.28" evidence="10"/>
<dbReference type="GO" id="GO:0030288">
    <property type="term" value="C:outer membrane-bounded periplasmic space"/>
    <property type="evidence" value="ECO:0007669"/>
    <property type="project" value="TreeGrafter"/>
</dbReference>
<evidence type="ECO:0000259" key="15">
    <source>
        <dbReference type="Pfam" id="PF06832"/>
    </source>
</evidence>
<dbReference type="PANTHER" id="PTHR32282:SF15">
    <property type="entry name" value="PENICILLIN-BINDING PROTEIN 1C"/>
    <property type="match status" value="1"/>
</dbReference>
<keyword evidence="12" id="KW-0472">Membrane</keyword>
<evidence type="ECO:0000256" key="9">
    <source>
        <dbReference type="ARBA" id="ARBA00023268"/>
    </source>
</evidence>
<dbReference type="EMBL" id="JAESIY010000004">
    <property type="protein sequence ID" value="MBL3656257.1"/>
    <property type="molecule type" value="Genomic_DNA"/>
</dbReference>
<dbReference type="InterPro" id="IPR001264">
    <property type="entry name" value="Glyco_trans_51"/>
</dbReference>
<dbReference type="Gene3D" id="1.10.3810.10">
    <property type="entry name" value="Biosynthetic peptidoglycan transglycosylase-like"/>
    <property type="match status" value="1"/>
</dbReference>
<keyword evidence="5" id="KW-0645">Protease</keyword>
<comment type="similarity">
    <text evidence="3">In the N-terminal section; belongs to the glycosyltransferase 51 family.</text>
</comment>
<evidence type="ECO:0000256" key="11">
    <source>
        <dbReference type="ARBA" id="ARBA00049902"/>
    </source>
</evidence>
<evidence type="ECO:0000256" key="5">
    <source>
        <dbReference type="ARBA" id="ARBA00022670"/>
    </source>
</evidence>
<keyword evidence="6" id="KW-0328">Glycosyltransferase</keyword>
<dbReference type="Pfam" id="PF00912">
    <property type="entry name" value="Transgly"/>
    <property type="match status" value="1"/>
</dbReference>
<dbReference type="SUPFAM" id="SSF56601">
    <property type="entry name" value="beta-lactamase/transpeptidase-like"/>
    <property type="match status" value="1"/>
</dbReference>
<comment type="pathway">
    <text evidence="1">Cell wall biogenesis; peptidoglycan biosynthesis.</text>
</comment>
<comment type="caution">
    <text evidence="16">The sequence shown here is derived from an EMBL/GenBank/DDBJ whole genome shotgun (WGS) entry which is preliminary data.</text>
</comment>
<evidence type="ECO:0000256" key="4">
    <source>
        <dbReference type="ARBA" id="ARBA00022645"/>
    </source>
</evidence>
<dbReference type="RefSeq" id="WP_202244046.1">
    <property type="nucleotide sequence ID" value="NZ_JAESIY010000004.1"/>
</dbReference>
<comment type="similarity">
    <text evidence="2">In the C-terminal section; belongs to the transpeptidase family.</text>
</comment>
<evidence type="ECO:0000313" key="17">
    <source>
        <dbReference type="Proteomes" id="UP000659388"/>
    </source>
</evidence>
<dbReference type="InterPro" id="IPR012338">
    <property type="entry name" value="Beta-lactam/transpept-like"/>
</dbReference>
<keyword evidence="12" id="KW-1133">Transmembrane helix</keyword>
<evidence type="ECO:0000259" key="14">
    <source>
        <dbReference type="Pfam" id="PF00912"/>
    </source>
</evidence>